<evidence type="ECO:0000313" key="1">
    <source>
        <dbReference type="EMBL" id="AGX45363.1"/>
    </source>
</evidence>
<name>U5MXS7_CLOSA</name>
<keyword evidence="2" id="KW-1185">Reference proteome</keyword>
<dbReference type="EMBL" id="CP006721">
    <property type="protein sequence ID" value="AGX45363.1"/>
    <property type="molecule type" value="Genomic_DNA"/>
</dbReference>
<dbReference type="KEGG" id="csb:CLSA_c44260"/>
<organism evidence="1 2">
    <name type="scientific">Clostridium saccharobutylicum DSM 13864</name>
    <dbReference type="NCBI Taxonomy" id="1345695"/>
    <lineage>
        <taxon>Bacteria</taxon>
        <taxon>Bacillati</taxon>
        <taxon>Bacillota</taxon>
        <taxon>Clostridia</taxon>
        <taxon>Eubacteriales</taxon>
        <taxon>Clostridiaceae</taxon>
        <taxon>Clostridium</taxon>
    </lineage>
</organism>
<accession>U5MXS7</accession>
<sequence length="37" mass="4370">MFPIFIGTSKGRITYNEEMLHPYFQSNTVQKRTLFSS</sequence>
<proteinExistence type="predicted"/>
<gene>
    <name evidence="1" type="ORF">CLSA_c44260</name>
</gene>
<dbReference type="AlphaFoldDB" id="U5MXS7"/>
<dbReference type="HOGENOM" id="CLU_3342348_0_0_9"/>
<dbReference type="Proteomes" id="UP000017118">
    <property type="component" value="Chromosome"/>
</dbReference>
<protein>
    <submittedName>
        <fullName evidence="1">Uncharacterized protein</fullName>
    </submittedName>
</protein>
<evidence type="ECO:0000313" key="2">
    <source>
        <dbReference type="Proteomes" id="UP000017118"/>
    </source>
</evidence>
<reference evidence="1 2" key="1">
    <citation type="journal article" date="2013" name="Genome Announc.">
        <title>Complete Genome Sequence of the Solvent Producer Clostridium saccharobutylicum NCP262 (DSM 13864).</title>
        <authorList>
            <person name="Poehlein A."/>
            <person name="Hartwich K."/>
            <person name="Krabben P."/>
            <person name="Ehrenreich A."/>
            <person name="Liebl W."/>
            <person name="Durre P."/>
            <person name="Gottschalk G."/>
            <person name="Daniel R."/>
        </authorList>
    </citation>
    <scope>NUCLEOTIDE SEQUENCE [LARGE SCALE GENOMIC DNA]</scope>
    <source>
        <strain evidence="1">DSM 13864</strain>
    </source>
</reference>
<dbReference type="PATRIC" id="fig|1345695.3.peg.4401"/>